<dbReference type="PANTHER" id="PTHR45436:SF8">
    <property type="entry name" value="HISTIDINE KINASE"/>
    <property type="match status" value="1"/>
</dbReference>
<dbReference type="InterPro" id="IPR036097">
    <property type="entry name" value="HisK_dim/P_sf"/>
</dbReference>
<evidence type="ECO:0000256" key="1">
    <source>
        <dbReference type="ARBA" id="ARBA00000085"/>
    </source>
</evidence>
<dbReference type="AlphaFoldDB" id="A0A1H7P5C1"/>
<evidence type="ECO:0000256" key="7">
    <source>
        <dbReference type="ARBA" id="ARBA00022777"/>
    </source>
</evidence>
<evidence type="ECO:0000256" key="2">
    <source>
        <dbReference type="ARBA" id="ARBA00004370"/>
    </source>
</evidence>
<dbReference type="STRING" id="188906.SAMN04488526_2409"/>
<dbReference type="Pfam" id="PF02518">
    <property type="entry name" value="HATPase_c"/>
    <property type="match status" value="1"/>
</dbReference>
<evidence type="ECO:0000259" key="13">
    <source>
        <dbReference type="PROSITE" id="PS50885"/>
    </source>
</evidence>
<keyword evidence="7 14" id="KW-0418">Kinase</keyword>
<name>A0A1H7P5C1_9RHOB</name>
<evidence type="ECO:0000256" key="9">
    <source>
        <dbReference type="ARBA" id="ARBA00023012"/>
    </source>
</evidence>
<dbReference type="GO" id="GO:0005886">
    <property type="term" value="C:plasma membrane"/>
    <property type="evidence" value="ECO:0007669"/>
    <property type="project" value="TreeGrafter"/>
</dbReference>
<proteinExistence type="predicted"/>
<feature type="transmembrane region" description="Helical" evidence="11">
    <location>
        <begin position="154"/>
        <end position="177"/>
    </location>
</feature>
<keyword evidence="10 11" id="KW-0472">Membrane</keyword>
<dbReference type="InterPro" id="IPR003594">
    <property type="entry name" value="HATPase_dom"/>
</dbReference>
<dbReference type="SUPFAM" id="SSF55874">
    <property type="entry name" value="ATPase domain of HSP90 chaperone/DNA topoisomerase II/histidine kinase"/>
    <property type="match status" value="1"/>
</dbReference>
<dbReference type="PANTHER" id="PTHR45436">
    <property type="entry name" value="SENSOR HISTIDINE KINASE YKOH"/>
    <property type="match status" value="1"/>
</dbReference>
<dbReference type="EC" id="2.7.13.3" evidence="3"/>
<keyword evidence="6 11" id="KW-0812">Transmembrane</keyword>
<evidence type="ECO:0000256" key="4">
    <source>
        <dbReference type="ARBA" id="ARBA00022553"/>
    </source>
</evidence>
<dbReference type="InterPro" id="IPR005467">
    <property type="entry name" value="His_kinase_dom"/>
</dbReference>
<evidence type="ECO:0000256" key="10">
    <source>
        <dbReference type="ARBA" id="ARBA00023136"/>
    </source>
</evidence>
<dbReference type="InterPro" id="IPR004358">
    <property type="entry name" value="Sig_transdc_His_kin-like_C"/>
</dbReference>
<protein>
    <recommendedName>
        <fullName evidence="3">histidine kinase</fullName>
        <ecNumber evidence="3">2.7.13.3</ecNumber>
    </recommendedName>
</protein>
<dbReference type="InterPro" id="IPR036890">
    <property type="entry name" value="HATPase_C_sf"/>
</dbReference>
<dbReference type="Gene3D" id="3.30.565.10">
    <property type="entry name" value="Histidine kinase-like ATPase, C-terminal domain"/>
    <property type="match status" value="1"/>
</dbReference>
<dbReference type="Proteomes" id="UP000199283">
    <property type="component" value="Unassembled WGS sequence"/>
</dbReference>
<dbReference type="InterPro" id="IPR003661">
    <property type="entry name" value="HisK_dim/P_dom"/>
</dbReference>
<keyword evidence="4" id="KW-0597">Phosphoprotein</keyword>
<feature type="domain" description="Histidine kinase" evidence="12">
    <location>
        <begin position="241"/>
        <end position="452"/>
    </location>
</feature>
<dbReference type="InterPro" id="IPR050428">
    <property type="entry name" value="TCS_sensor_his_kinase"/>
</dbReference>
<dbReference type="RefSeq" id="WP_092763048.1">
    <property type="nucleotide sequence ID" value="NZ_FNZQ01000004.1"/>
</dbReference>
<keyword evidence="9" id="KW-0902">Two-component regulatory system</keyword>
<evidence type="ECO:0000259" key="12">
    <source>
        <dbReference type="PROSITE" id="PS50109"/>
    </source>
</evidence>
<sequence>MLRLGRTSLRLSLQFAFLYSVLSAVIFVGAYWFTNYEVRDWLHDQMSSDIIILAEIYDKNGIQELVKSVDVMADVNFENARIFQLLGPDGTILAGNVYAMEGAVSEGYIPADRVDIEGEHSDEVSGYWIAQSNIGPYTLLQGTGNHVIAEVLEALGITLVAGFILIMAFGTFAGVWVGRLTERRIEAISGTMEQVAAGQLAARIPTDATSIDDLSRVSISINDTLEQLENLMESQIQISSDIAHDLRTPLQRLRQRLEKMSGQQVINPQDAVIALEQTEDIISTFNALLRIAQIEAGDRRERFQRTDLRSLLTNVYEAFEPSAEDGGQKLDLKVSDQPVVVLGDPDLLMQLISNLAENALRHTPKGTTITLATSYMDECPVLSVSDTGTGIAPQDREKVFRRFYRGEKSRTTGGNGLGLSLCKAIAELHHANLEVSDNQPGLRIEARFPPPAK</sequence>
<dbReference type="SMART" id="SM00388">
    <property type="entry name" value="HisKA"/>
    <property type="match status" value="1"/>
</dbReference>
<evidence type="ECO:0000256" key="8">
    <source>
        <dbReference type="ARBA" id="ARBA00022989"/>
    </source>
</evidence>
<evidence type="ECO:0000313" key="14">
    <source>
        <dbReference type="EMBL" id="SEL30538.1"/>
    </source>
</evidence>
<dbReference type="SMART" id="SM00304">
    <property type="entry name" value="HAMP"/>
    <property type="match status" value="1"/>
</dbReference>
<evidence type="ECO:0000256" key="5">
    <source>
        <dbReference type="ARBA" id="ARBA00022679"/>
    </source>
</evidence>
<dbReference type="OrthoDB" id="9813151at2"/>
<comment type="catalytic activity">
    <reaction evidence="1">
        <text>ATP + protein L-histidine = ADP + protein N-phospho-L-histidine.</text>
        <dbReference type="EC" id="2.7.13.3"/>
    </reaction>
</comment>
<dbReference type="Gene3D" id="6.10.340.10">
    <property type="match status" value="1"/>
</dbReference>
<dbReference type="EMBL" id="FNZQ01000004">
    <property type="protein sequence ID" value="SEL30538.1"/>
    <property type="molecule type" value="Genomic_DNA"/>
</dbReference>
<dbReference type="PRINTS" id="PR00344">
    <property type="entry name" value="BCTRLSENSOR"/>
</dbReference>
<dbReference type="PROSITE" id="PS50109">
    <property type="entry name" value="HIS_KIN"/>
    <property type="match status" value="1"/>
</dbReference>
<gene>
    <name evidence="14" type="ORF">SAMN04488526_2409</name>
</gene>
<dbReference type="CDD" id="cd00082">
    <property type="entry name" value="HisKA"/>
    <property type="match status" value="1"/>
</dbReference>
<reference evidence="14 15" key="1">
    <citation type="submission" date="2016-10" db="EMBL/GenBank/DDBJ databases">
        <authorList>
            <person name="de Groot N.N."/>
        </authorList>
    </citation>
    <scope>NUCLEOTIDE SEQUENCE [LARGE SCALE GENOMIC DNA]</scope>
    <source>
        <strain evidence="14 15">DSM 14858</strain>
    </source>
</reference>
<feature type="transmembrane region" description="Helical" evidence="11">
    <location>
        <begin position="12"/>
        <end position="33"/>
    </location>
</feature>
<accession>A0A1H7P5C1</accession>
<dbReference type="SUPFAM" id="SSF47384">
    <property type="entry name" value="Homodimeric domain of signal transducing histidine kinase"/>
    <property type="match status" value="1"/>
</dbReference>
<feature type="domain" description="HAMP" evidence="13">
    <location>
        <begin position="179"/>
        <end position="233"/>
    </location>
</feature>
<evidence type="ECO:0000256" key="11">
    <source>
        <dbReference type="SAM" id="Phobius"/>
    </source>
</evidence>
<dbReference type="InterPro" id="IPR003660">
    <property type="entry name" value="HAMP_dom"/>
</dbReference>
<dbReference type="PROSITE" id="PS50885">
    <property type="entry name" value="HAMP"/>
    <property type="match status" value="1"/>
</dbReference>
<keyword evidence="15" id="KW-1185">Reference proteome</keyword>
<comment type="subcellular location">
    <subcellularLocation>
        <location evidence="2">Membrane</location>
    </subcellularLocation>
</comment>
<keyword evidence="5" id="KW-0808">Transferase</keyword>
<keyword evidence="8 11" id="KW-1133">Transmembrane helix</keyword>
<evidence type="ECO:0000256" key="6">
    <source>
        <dbReference type="ARBA" id="ARBA00022692"/>
    </source>
</evidence>
<dbReference type="GO" id="GO:0000155">
    <property type="term" value="F:phosphorelay sensor kinase activity"/>
    <property type="evidence" value="ECO:0007669"/>
    <property type="project" value="InterPro"/>
</dbReference>
<evidence type="ECO:0000313" key="15">
    <source>
        <dbReference type="Proteomes" id="UP000199283"/>
    </source>
</evidence>
<dbReference type="SMART" id="SM00387">
    <property type="entry name" value="HATPase_c"/>
    <property type="match status" value="1"/>
</dbReference>
<organism evidence="14 15">
    <name type="scientific">Jannaschia helgolandensis</name>
    <dbReference type="NCBI Taxonomy" id="188906"/>
    <lineage>
        <taxon>Bacteria</taxon>
        <taxon>Pseudomonadati</taxon>
        <taxon>Pseudomonadota</taxon>
        <taxon>Alphaproteobacteria</taxon>
        <taxon>Rhodobacterales</taxon>
        <taxon>Roseobacteraceae</taxon>
        <taxon>Jannaschia</taxon>
    </lineage>
</organism>
<evidence type="ECO:0000256" key="3">
    <source>
        <dbReference type="ARBA" id="ARBA00012438"/>
    </source>
</evidence>